<dbReference type="SUPFAM" id="SSF52540">
    <property type="entry name" value="P-loop containing nucleoside triphosphate hydrolases"/>
    <property type="match status" value="1"/>
</dbReference>
<evidence type="ECO:0000256" key="1">
    <source>
        <dbReference type="ARBA" id="ARBA00001823"/>
    </source>
</evidence>
<evidence type="ECO:0000256" key="13">
    <source>
        <dbReference type="HAMAP-Rule" id="MF_00065"/>
    </source>
</evidence>
<evidence type="ECO:0000256" key="10">
    <source>
        <dbReference type="ARBA" id="ARBA00029724"/>
    </source>
</evidence>
<dbReference type="InterPro" id="IPR059117">
    <property type="entry name" value="APS_kinase_dom"/>
</dbReference>
<comment type="pathway">
    <text evidence="3 13 14">Sulfur metabolism; hydrogen sulfide biosynthesis; sulfite from sulfate: step 2/3.</text>
</comment>
<evidence type="ECO:0000313" key="17">
    <source>
        <dbReference type="Proteomes" id="UP000319852"/>
    </source>
</evidence>
<comment type="similarity">
    <text evidence="4 13 14">Belongs to the APS kinase family.</text>
</comment>
<dbReference type="GO" id="GO:0005524">
    <property type="term" value="F:ATP binding"/>
    <property type="evidence" value="ECO:0007669"/>
    <property type="project" value="UniProtKB-UniRule"/>
</dbReference>
<evidence type="ECO:0000313" key="16">
    <source>
        <dbReference type="EMBL" id="QDT00766.1"/>
    </source>
</evidence>
<protein>
    <recommendedName>
        <fullName evidence="5 13">Adenylyl-sulfate kinase</fullName>
        <ecNumber evidence="5 13">2.7.1.25</ecNumber>
    </recommendedName>
    <alternativeName>
        <fullName evidence="11 13">APS kinase</fullName>
    </alternativeName>
    <alternativeName>
        <fullName evidence="12 13">ATP adenosine-5'-phosphosulfate 3'-phosphotransferase</fullName>
    </alternativeName>
    <alternativeName>
        <fullName evidence="10 13">Adenosine-5'-phosphosulfate kinase</fullName>
    </alternativeName>
</protein>
<dbReference type="RefSeq" id="WP_218932109.1">
    <property type="nucleotide sequence ID" value="NZ_CP036263.1"/>
</dbReference>
<keyword evidence="8 13" id="KW-0418">Kinase</keyword>
<dbReference type="AlphaFoldDB" id="A0A517N0V8"/>
<keyword evidence="17" id="KW-1185">Reference proteome</keyword>
<dbReference type="KEGG" id="amob:HG15A2_41070"/>
<dbReference type="UniPathway" id="UPA00140">
    <property type="reaction ID" value="UER00205"/>
</dbReference>
<dbReference type="PANTHER" id="PTHR11055:SF1">
    <property type="entry name" value="PAPS SYNTHETASE, ISOFORM D"/>
    <property type="match status" value="1"/>
</dbReference>
<dbReference type="GO" id="GO:0004020">
    <property type="term" value="F:adenylylsulfate kinase activity"/>
    <property type="evidence" value="ECO:0007669"/>
    <property type="project" value="UniProtKB-UniRule"/>
</dbReference>
<evidence type="ECO:0000256" key="2">
    <source>
        <dbReference type="ARBA" id="ARBA00002632"/>
    </source>
</evidence>
<sequence length="224" mass="24411">MSKEDPIVVWHESSVSREQREKLNAHRGCVVWFTGLSGSGKSTVANAVDRLLFERGVRTYVLDGDNVRHGLNATPAMLTEQFDEAFGQRFGLGFGQQDREENIRRVGAVARLMADAGLVTLTAFVSPYRKDRDSVRATVNAATAAGNDFVEVFVDTPLEVCESRDPKGLYKKARAGEIKNFTGIDAPYEAPNEAEITLDGGTGTPEELAKQVVEHLVALGKITA</sequence>
<dbReference type="GO" id="GO:0000103">
    <property type="term" value="P:sulfate assimilation"/>
    <property type="evidence" value="ECO:0007669"/>
    <property type="project" value="UniProtKB-UniRule"/>
</dbReference>
<evidence type="ECO:0000256" key="11">
    <source>
        <dbReference type="ARBA" id="ARBA00031393"/>
    </source>
</evidence>
<reference evidence="16 17" key="1">
    <citation type="submission" date="2019-02" db="EMBL/GenBank/DDBJ databases">
        <title>Deep-cultivation of Planctomycetes and their phenomic and genomic characterization uncovers novel biology.</title>
        <authorList>
            <person name="Wiegand S."/>
            <person name="Jogler M."/>
            <person name="Boedeker C."/>
            <person name="Pinto D."/>
            <person name="Vollmers J."/>
            <person name="Rivas-Marin E."/>
            <person name="Kohn T."/>
            <person name="Peeters S.H."/>
            <person name="Heuer A."/>
            <person name="Rast P."/>
            <person name="Oberbeckmann S."/>
            <person name="Bunk B."/>
            <person name="Jeske O."/>
            <person name="Meyerdierks A."/>
            <person name="Storesund J.E."/>
            <person name="Kallscheuer N."/>
            <person name="Luecker S."/>
            <person name="Lage O.M."/>
            <person name="Pohl T."/>
            <person name="Merkel B.J."/>
            <person name="Hornburger P."/>
            <person name="Mueller R.-W."/>
            <person name="Bruemmer F."/>
            <person name="Labrenz M."/>
            <person name="Spormann A.M."/>
            <person name="Op den Camp H."/>
            <person name="Overmann J."/>
            <person name="Amann R."/>
            <person name="Jetten M.S.M."/>
            <person name="Mascher T."/>
            <person name="Medema M.H."/>
            <person name="Devos D.P."/>
            <person name="Kaster A.-K."/>
            <person name="Ovreas L."/>
            <person name="Rohde M."/>
            <person name="Galperin M.Y."/>
            <person name="Jogler C."/>
        </authorList>
    </citation>
    <scope>NUCLEOTIDE SEQUENCE [LARGE SCALE GENOMIC DNA]</scope>
    <source>
        <strain evidence="16 17">HG15A2</strain>
    </source>
</reference>
<evidence type="ECO:0000256" key="5">
    <source>
        <dbReference type="ARBA" id="ARBA00012121"/>
    </source>
</evidence>
<keyword evidence="7 13" id="KW-0547">Nucleotide-binding</keyword>
<dbReference type="NCBIfam" id="TIGR00455">
    <property type="entry name" value="apsK"/>
    <property type="match status" value="1"/>
</dbReference>
<feature type="active site" description="Phosphoserine intermediate" evidence="13">
    <location>
        <position position="126"/>
    </location>
</feature>
<comment type="function">
    <text evidence="2 13 14">Catalyzes the synthesis of activated sulfate.</text>
</comment>
<gene>
    <name evidence="13 16" type="primary">cysC</name>
    <name evidence="16" type="ORF">HG15A2_41070</name>
</gene>
<dbReference type="Proteomes" id="UP000319852">
    <property type="component" value="Chromosome"/>
</dbReference>
<evidence type="ECO:0000256" key="4">
    <source>
        <dbReference type="ARBA" id="ARBA00007008"/>
    </source>
</evidence>
<comment type="catalytic activity">
    <reaction evidence="1 13 14">
        <text>adenosine 5'-phosphosulfate + ATP = 3'-phosphoadenylyl sulfate + ADP + H(+)</text>
        <dbReference type="Rhea" id="RHEA:24152"/>
        <dbReference type="ChEBI" id="CHEBI:15378"/>
        <dbReference type="ChEBI" id="CHEBI:30616"/>
        <dbReference type="ChEBI" id="CHEBI:58243"/>
        <dbReference type="ChEBI" id="CHEBI:58339"/>
        <dbReference type="ChEBI" id="CHEBI:456216"/>
        <dbReference type="EC" id="2.7.1.25"/>
    </reaction>
</comment>
<dbReference type="GO" id="GO:0070814">
    <property type="term" value="P:hydrogen sulfide biosynthetic process"/>
    <property type="evidence" value="ECO:0007669"/>
    <property type="project" value="UniProtKB-UniRule"/>
</dbReference>
<feature type="binding site" evidence="13">
    <location>
        <begin position="35"/>
        <end position="42"/>
    </location>
    <ligand>
        <name>ATP</name>
        <dbReference type="ChEBI" id="CHEBI:30616"/>
    </ligand>
</feature>
<keyword evidence="6 13" id="KW-0808">Transferase</keyword>
<accession>A0A517N0V8</accession>
<dbReference type="FunFam" id="3.40.50.300:FF:000212">
    <property type="entry name" value="Adenylyl-sulfate kinase"/>
    <property type="match status" value="1"/>
</dbReference>
<evidence type="ECO:0000256" key="6">
    <source>
        <dbReference type="ARBA" id="ARBA00022679"/>
    </source>
</evidence>
<dbReference type="EMBL" id="CP036263">
    <property type="protein sequence ID" value="QDT00766.1"/>
    <property type="molecule type" value="Genomic_DNA"/>
</dbReference>
<evidence type="ECO:0000259" key="15">
    <source>
        <dbReference type="Pfam" id="PF01583"/>
    </source>
</evidence>
<evidence type="ECO:0000256" key="7">
    <source>
        <dbReference type="ARBA" id="ARBA00022741"/>
    </source>
</evidence>
<dbReference type="HAMAP" id="MF_00065">
    <property type="entry name" value="Adenylyl_sulf_kinase"/>
    <property type="match status" value="1"/>
</dbReference>
<feature type="domain" description="APS kinase" evidence="15">
    <location>
        <begin position="27"/>
        <end position="199"/>
    </location>
</feature>
<dbReference type="PANTHER" id="PTHR11055">
    <property type="entry name" value="BIFUNCTIONAL 3'-PHOSPHOADENOSINE 5'-PHOSPHOSULFATE SYNTHASE"/>
    <property type="match status" value="1"/>
</dbReference>
<dbReference type="EC" id="2.7.1.25" evidence="5 13"/>
<keyword evidence="9 13" id="KW-0067">ATP-binding</keyword>
<proteinExistence type="inferred from homology"/>
<dbReference type="CDD" id="cd02027">
    <property type="entry name" value="APSK"/>
    <property type="match status" value="1"/>
</dbReference>
<dbReference type="InterPro" id="IPR002891">
    <property type="entry name" value="APS"/>
</dbReference>
<evidence type="ECO:0000256" key="9">
    <source>
        <dbReference type="ARBA" id="ARBA00022840"/>
    </source>
</evidence>
<name>A0A517N0V8_9BACT</name>
<dbReference type="NCBIfam" id="NF003013">
    <property type="entry name" value="PRK03846.1"/>
    <property type="match status" value="1"/>
</dbReference>
<evidence type="ECO:0000256" key="14">
    <source>
        <dbReference type="RuleBase" id="RU004347"/>
    </source>
</evidence>
<evidence type="ECO:0000256" key="3">
    <source>
        <dbReference type="ARBA" id="ARBA00004806"/>
    </source>
</evidence>
<dbReference type="InterPro" id="IPR027417">
    <property type="entry name" value="P-loop_NTPase"/>
</dbReference>
<dbReference type="Pfam" id="PF01583">
    <property type="entry name" value="APS_kinase"/>
    <property type="match status" value="1"/>
</dbReference>
<keyword evidence="13" id="KW-0597">Phosphoprotein</keyword>
<evidence type="ECO:0000256" key="8">
    <source>
        <dbReference type="ARBA" id="ARBA00022777"/>
    </source>
</evidence>
<dbReference type="Gene3D" id="3.40.50.300">
    <property type="entry name" value="P-loop containing nucleotide triphosphate hydrolases"/>
    <property type="match status" value="1"/>
</dbReference>
<organism evidence="16 17">
    <name type="scientific">Adhaeretor mobilis</name>
    <dbReference type="NCBI Taxonomy" id="1930276"/>
    <lineage>
        <taxon>Bacteria</taxon>
        <taxon>Pseudomonadati</taxon>
        <taxon>Planctomycetota</taxon>
        <taxon>Planctomycetia</taxon>
        <taxon>Pirellulales</taxon>
        <taxon>Lacipirellulaceae</taxon>
        <taxon>Adhaeretor</taxon>
    </lineage>
</organism>
<evidence type="ECO:0000256" key="12">
    <source>
        <dbReference type="ARBA" id="ARBA00031464"/>
    </source>
</evidence>